<reference evidence="1 2" key="1">
    <citation type="journal article" date="2019" name="Sci. Rep.">
        <title>Orb-weaving spider Araneus ventricosus genome elucidates the spidroin gene catalogue.</title>
        <authorList>
            <person name="Kono N."/>
            <person name="Nakamura H."/>
            <person name="Ohtoshi R."/>
            <person name="Moran D.A.P."/>
            <person name="Shinohara A."/>
            <person name="Yoshida Y."/>
            <person name="Fujiwara M."/>
            <person name="Mori M."/>
            <person name="Tomita M."/>
            <person name="Arakawa K."/>
        </authorList>
    </citation>
    <scope>NUCLEOTIDE SEQUENCE [LARGE SCALE GENOMIC DNA]</scope>
</reference>
<gene>
    <name evidence="1" type="ORF">AVEN_272602_1</name>
</gene>
<name>A0A4Y2GGE6_ARAVE</name>
<protein>
    <submittedName>
        <fullName evidence="1">Uncharacterized protein</fullName>
    </submittedName>
</protein>
<comment type="caution">
    <text evidence="1">The sequence shown here is derived from an EMBL/GenBank/DDBJ whole genome shotgun (WGS) entry which is preliminary data.</text>
</comment>
<organism evidence="1 2">
    <name type="scientific">Araneus ventricosus</name>
    <name type="common">Orbweaver spider</name>
    <name type="synonym">Epeira ventricosa</name>
    <dbReference type="NCBI Taxonomy" id="182803"/>
    <lineage>
        <taxon>Eukaryota</taxon>
        <taxon>Metazoa</taxon>
        <taxon>Ecdysozoa</taxon>
        <taxon>Arthropoda</taxon>
        <taxon>Chelicerata</taxon>
        <taxon>Arachnida</taxon>
        <taxon>Araneae</taxon>
        <taxon>Araneomorphae</taxon>
        <taxon>Entelegynae</taxon>
        <taxon>Araneoidea</taxon>
        <taxon>Araneidae</taxon>
        <taxon>Araneus</taxon>
    </lineage>
</organism>
<dbReference type="AlphaFoldDB" id="A0A4Y2GGE6"/>
<sequence>MGPVARYIILTGLFWSPNPTGDTRIDPLMAKRPPVGVEVWRGVSAPTVVQYYEVRPKIAPVLLQNGALITKPNQATKAKLTLPSDSSKVVALLRKFWKVGCRLRCLHHLTLARNFEIRFKTSS</sequence>
<keyword evidence="2" id="KW-1185">Reference proteome</keyword>
<evidence type="ECO:0000313" key="1">
    <source>
        <dbReference type="EMBL" id="GBM52673.1"/>
    </source>
</evidence>
<evidence type="ECO:0000313" key="2">
    <source>
        <dbReference type="Proteomes" id="UP000499080"/>
    </source>
</evidence>
<dbReference type="Proteomes" id="UP000499080">
    <property type="component" value="Unassembled WGS sequence"/>
</dbReference>
<dbReference type="EMBL" id="BGPR01001388">
    <property type="protein sequence ID" value="GBM52673.1"/>
    <property type="molecule type" value="Genomic_DNA"/>
</dbReference>
<accession>A0A4Y2GGE6</accession>
<proteinExistence type="predicted"/>